<dbReference type="Proteomes" id="UP000326396">
    <property type="component" value="Linkage Group LG7"/>
</dbReference>
<proteinExistence type="predicted"/>
<comment type="caution">
    <text evidence="1">The sequence shown here is derived from an EMBL/GenBank/DDBJ whole genome shotgun (WGS) entry which is preliminary data.</text>
</comment>
<evidence type="ECO:0000313" key="2">
    <source>
        <dbReference type="Proteomes" id="UP000326396"/>
    </source>
</evidence>
<dbReference type="OrthoDB" id="275996at2759"/>
<dbReference type="EMBL" id="SZYD01000017">
    <property type="protein sequence ID" value="KAD3066792.1"/>
    <property type="molecule type" value="Genomic_DNA"/>
</dbReference>
<organism evidence="1 2">
    <name type="scientific">Mikania micrantha</name>
    <name type="common">bitter vine</name>
    <dbReference type="NCBI Taxonomy" id="192012"/>
    <lineage>
        <taxon>Eukaryota</taxon>
        <taxon>Viridiplantae</taxon>
        <taxon>Streptophyta</taxon>
        <taxon>Embryophyta</taxon>
        <taxon>Tracheophyta</taxon>
        <taxon>Spermatophyta</taxon>
        <taxon>Magnoliopsida</taxon>
        <taxon>eudicotyledons</taxon>
        <taxon>Gunneridae</taxon>
        <taxon>Pentapetalae</taxon>
        <taxon>asterids</taxon>
        <taxon>campanulids</taxon>
        <taxon>Asterales</taxon>
        <taxon>Asteraceae</taxon>
        <taxon>Asteroideae</taxon>
        <taxon>Heliantheae alliance</taxon>
        <taxon>Eupatorieae</taxon>
        <taxon>Mikania</taxon>
    </lineage>
</organism>
<protein>
    <submittedName>
        <fullName evidence="1">Uncharacterized protein</fullName>
    </submittedName>
</protein>
<accession>A0A5N6LZ56</accession>
<dbReference type="AlphaFoldDB" id="A0A5N6LZ56"/>
<gene>
    <name evidence="1" type="ORF">E3N88_34672</name>
</gene>
<sequence length="174" mass="18445">MFGLALRMHELTLMPSAGWPSTKSVAVSVMAQLPLAGCWCGRTRWQTGAGLVQDCKGSDGGTRRGGWKDLVVCCSATAAAERNCCCIFSTRLSCGARVSLGIGELPKEKGCRKLVECDRVAKLISSPTTVGSGKTSIEAGLFQQDSSGTEKHELSSAYARVVFVMDANITSYQA</sequence>
<name>A0A5N6LZ56_9ASTR</name>
<reference evidence="1 2" key="1">
    <citation type="submission" date="2019-05" db="EMBL/GenBank/DDBJ databases">
        <title>Mikania micrantha, genome provides insights into the molecular mechanism of rapid growth.</title>
        <authorList>
            <person name="Liu B."/>
        </authorList>
    </citation>
    <scope>NUCLEOTIDE SEQUENCE [LARGE SCALE GENOMIC DNA]</scope>
    <source>
        <strain evidence="1">NLD-2019</strain>
        <tissue evidence="1">Leaf</tissue>
    </source>
</reference>
<evidence type="ECO:0000313" key="1">
    <source>
        <dbReference type="EMBL" id="KAD3066792.1"/>
    </source>
</evidence>
<keyword evidence="2" id="KW-1185">Reference proteome</keyword>